<dbReference type="InterPro" id="IPR019302">
    <property type="entry name" value="CAP12/PCTIR_TIR_dom"/>
</dbReference>
<dbReference type="RefSeq" id="WP_332081137.1">
    <property type="nucleotide sequence ID" value="NZ_JAZHYN010000013.1"/>
</dbReference>
<sequence length="236" mass="26288">MKFHGELDELQQYVKFAGREGDWSDDGKGCHRFRSRSGDILNWWPKTGTVSCQGKRADALAADLTRIIGEKANFEAKASSNVRRIFIVHGSDHEALEQLELVLFRLGIEPLIQKNVDGKGLPLFHALMENIGNESDFVFVLMTPDDYGYRKDQNDTERQPRARQNVILEAGMALSKLGSDRVALIKKGTLELPSDLEGIIRVEYNTHVKEVAAKIAQRLTGAGIPIAESRVISASQ</sequence>
<name>A0ABU7XG79_9HYPH</name>
<evidence type="ECO:0000259" key="1">
    <source>
        <dbReference type="Pfam" id="PF10137"/>
    </source>
</evidence>
<accession>A0ABU7XG79</accession>
<dbReference type="EMBL" id="JAZHYN010000013">
    <property type="protein sequence ID" value="MEF3366159.1"/>
    <property type="molecule type" value="Genomic_DNA"/>
</dbReference>
<evidence type="ECO:0000313" key="2">
    <source>
        <dbReference type="EMBL" id="MEF3366159.1"/>
    </source>
</evidence>
<dbReference type="Pfam" id="PF10137">
    <property type="entry name" value="CAP12-PCTIR_TIR"/>
    <property type="match status" value="1"/>
</dbReference>
<proteinExistence type="predicted"/>
<feature type="domain" description="CD-NTase-associated protein 12/Pycsar effector protein TIR" evidence="1">
    <location>
        <begin position="84"/>
        <end position="205"/>
    </location>
</feature>
<keyword evidence="3" id="KW-1185">Reference proteome</keyword>
<protein>
    <submittedName>
        <fullName evidence="2">Nucleotide-binding protein</fullName>
    </submittedName>
</protein>
<evidence type="ECO:0000313" key="3">
    <source>
        <dbReference type="Proteomes" id="UP001350748"/>
    </source>
</evidence>
<reference evidence="2 3" key="1">
    <citation type="submission" date="2024-02" db="EMBL/GenBank/DDBJ databases">
        <authorList>
            <person name="Grouzdev D."/>
        </authorList>
    </citation>
    <scope>NUCLEOTIDE SEQUENCE [LARGE SCALE GENOMIC DNA]</scope>
    <source>
        <strain evidence="2 3">9N</strain>
    </source>
</reference>
<organism evidence="2 3">
    <name type="scientific">Methylocystis borbori</name>
    <dbReference type="NCBI Taxonomy" id="3118750"/>
    <lineage>
        <taxon>Bacteria</taxon>
        <taxon>Pseudomonadati</taxon>
        <taxon>Pseudomonadota</taxon>
        <taxon>Alphaproteobacteria</taxon>
        <taxon>Hyphomicrobiales</taxon>
        <taxon>Methylocystaceae</taxon>
        <taxon>Methylocystis</taxon>
    </lineage>
</organism>
<gene>
    <name evidence="2" type="ORF">V3H18_06365</name>
</gene>
<dbReference type="Proteomes" id="UP001350748">
    <property type="component" value="Unassembled WGS sequence"/>
</dbReference>
<comment type="caution">
    <text evidence="2">The sequence shown here is derived from an EMBL/GenBank/DDBJ whole genome shotgun (WGS) entry which is preliminary data.</text>
</comment>